<evidence type="ECO:0000256" key="1">
    <source>
        <dbReference type="ARBA" id="ARBA00022448"/>
    </source>
</evidence>
<dbReference type="STRING" id="245187.SAMN04488003_106158"/>
<keyword evidence="7" id="KW-1185">Reference proteome</keyword>
<keyword evidence="1" id="KW-0813">Transport</keyword>
<accession>A0A1H8CEL4</accession>
<dbReference type="GO" id="GO:0005315">
    <property type="term" value="F:phosphate transmembrane transporter activity"/>
    <property type="evidence" value="ECO:0007669"/>
    <property type="project" value="InterPro"/>
</dbReference>
<dbReference type="InterPro" id="IPR005670">
    <property type="entry name" value="PstB-like"/>
</dbReference>
<name>A0A1H8CEL4_9RHOB</name>
<dbReference type="CDD" id="cd03260">
    <property type="entry name" value="ABC_PstB_phosphate_transporter"/>
    <property type="match status" value="1"/>
</dbReference>
<evidence type="ECO:0000259" key="5">
    <source>
        <dbReference type="PROSITE" id="PS50893"/>
    </source>
</evidence>
<dbReference type="PROSITE" id="PS00211">
    <property type="entry name" value="ABC_TRANSPORTER_1"/>
    <property type="match status" value="1"/>
</dbReference>
<feature type="domain" description="ABC transporter" evidence="5">
    <location>
        <begin position="17"/>
        <end position="259"/>
    </location>
</feature>
<dbReference type="Gene3D" id="3.40.50.300">
    <property type="entry name" value="P-loop containing nucleotide triphosphate hydrolases"/>
    <property type="match status" value="1"/>
</dbReference>
<dbReference type="GO" id="GO:0016887">
    <property type="term" value="F:ATP hydrolysis activity"/>
    <property type="evidence" value="ECO:0007669"/>
    <property type="project" value="InterPro"/>
</dbReference>
<evidence type="ECO:0000256" key="3">
    <source>
        <dbReference type="ARBA" id="ARBA00022741"/>
    </source>
</evidence>
<dbReference type="GO" id="GO:0016020">
    <property type="term" value="C:membrane"/>
    <property type="evidence" value="ECO:0007669"/>
    <property type="project" value="InterPro"/>
</dbReference>
<dbReference type="SUPFAM" id="SSF52540">
    <property type="entry name" value="P-loop containing nucleoside triphosphate hydrolases"/>
    <property type="match status" value="1"/>
</dbReference>
<dbReference type="InterPro" id="IPR003593">
    <property type="entry name" value="AAA+_ATPase"/>
</dbReference>
<evidence type="ECO:0000256" key="4">
    <source>
        <dbReference type="ARBA" id="ARBA00022840"/>
    </source>
</evidence>
<dbReference type="InterPro" id="IPR003439">
    <property type="entry name" value="ABC_transporter-like_ATP-bd"/>
</dbReference>
<evidence type="ECO:0000313" key="7">
    <source>
        <dbReference type="Proteomes" id="UP000199585"/>
    </source>
</evidence>
<keyword evidence="4 6" id="KW-0067">ATP-binding</keyword>
<dbReference type="EMBL" id="FOCI01000006">
    <property type="protein sequence ID" value="SEM92874.1"/>
    <property type="molecule type" value="Genomic_DNA"/>
</dbReference>
<sequence>MNDMRVDQTMMTTDNKITARGVQVHYGTNHALKDVDVDIRDKMVTAFIGPSGCGKSTFLRCLNRMNDTVASARVTGKILLEGEDIYDPKVDPVQLRAKVGMVFQKPNPFPKSIYDNVAYGPRIHGMAGNKAELDEIVETSLRGAALWNEVKDRLTEPGTGLSGGQQQRLCIARAVATSPEVLLMDEPCSALDPIATAQVEELIDDLRSRFSVVIVTHSMQQAARVSQKTAFFHLGNLVEFNDTDKIFTSPQDPRTESYISGRIG</sequence>
<dbReference type="AlphaFoldDB" id="A0A1H8CEL4"/>
<proteinExistence type="predicted"/>
<dbReference type="SMART" id="SM00382">
    <property type="entry name" value="AAA"/>
    <property type="match status" value="1"/>
</dbReference>
<keyword evidence="3" id="KW-0547">Nucleotide-binding</keyword>
<dbReference type="PANTHER" id="PTHR43423:SF1">
    <property type="entry name" value="ABC TRANSPORTER I FAMILY MEMBER 17"/>
    <property type="match status" value="1"/>
</dbReference>
<reference evidence="6 7" key="1">
    <citation type="submission" date="2016-10" db="EMBL/GenBank/DDBJ databases">
        <authorList>
            <person name="de Groot N.N."/>
        </authorList>
    </citation>
    <scope>NUCLEOTIDE SEQUENCE [LARGE SCALE GENOMIC DNA]</scope>
    <source>
        <strain evidence="6 7">DSM 16213</strain>
    </source>
</reference>
<evidence type="ECO:0000313" key="6">
    <source>
        <dbReference type="EMBL" id="SEM92874.1"/>
    </source>
</evidence>
<dbReference type="OrthoDB" id="9802264at2"/>
<keyword evidence="2" id="KW-0592">Phosphate transport</keyword>
<dbReference type="Proteomes" id="UP000199585">
    <property type="component" value="Unassembled WGS sequence"/>
</dbReference>
<dbReference type="GO" id="GO:0005524">
    <property type="term" value="F:ATP binding"/>
    <property type="evidence" value="ECO:0007669"/>
    <property type="project" value="UniProtKB-KW"/>
</dbReference>
<dbReference type="Pfam" id="PF00005">
    <property type="entry name" value="ABC_tran"/>
    <property type="match status" value="1"/>
</dbReference>
<dbReference type="PANTHER" id="PTHR43423">
    <property type="entry name" value="ABC TRANSPORTER I FAMILY MEMBER 17"/>
    <property type="match status" value="1"/>
</dbReference>
<dbReference type="InterPro" id="IPR027417">
    <property type="entry name" value="P-loop_NTPase"/>
</dbReference>
<organism evidence="6 7">
    <name type="scientific">Loktanella fryxellensis</name>
    <dbReference type="NCBI Taxonomy" id="245187"/>
    <lineage>
        <taxon>Bacteria</taxon>
        <taxon>Pseudomonadati</taxon>
        <taxon>Pseudomonadota</taxon>
        <taxon>Alphaproteobacteria</taxon>
        <taxon>Rhodobacterales</taxon>
        <taxon>Roseobacteraceae</taxon>
        <taxon>Loktanella</taxon>
    </lineage>
</organism>
<evidence type="ECO:0000256" key="2">
    <source>
        <dbReference type="ARBA" id="ARBA00022592"/>
    </source>
</evidence>
<dbReference type="GO" id="GO:0035435">
    <property type="term" value="P:phosphate ion transmembrane transport"/>
    <property type="evidence" value="ECO:0007669"/>
    <property type="project" value="InterPro"/>
</dbReference>
<dbReference type="PROSITE" id="PS50893">
    <property type="entry name" value="ABC_TRANSPORTER_2"/>
    <property type="match status" value="1"/>
</dbReference>
<protein>
    <submittedName>
        <fullName evidence="6">Phosphate ABC transporter ATP-binding protein, PhoT family</fullName>
    </submittedName>
</protein>
<dbReference type="RefSeq" id="WP_089900650.1">
    <property type="nucleotide sequence ID" value="NZ_FOCI01000006.1"/>
</dbReference>
<dbReference type="InterPro" id="IPR017871">
    <property type="entry name" value="ABC_transporter-like_CS"/>
</dbReference>
<gene>
    <name evidence="6" type="ORF">SAMN04488003_106158</name>
</gene>
<dbReference type="NCBIfam" id="TIGR00972">
    <property type="entry name" value="3a0107s01c2"/>
    <property type="match status" value="1"/>
</dbReference>